<feature type="chain" id="PRO_5006831558" evidence="1">
    <location>
        <begin position="22"/>
        <end position="103"/>
    </location>
</feature>
<sequence length="103" mass="11550">MRTALVTFLAMLLVGDLIVSALPIDNEQDSDPIFDHLYTRNIVERRSRKDLTKCISECVSCAKYAGLYADKCVRGCSSKTSGKGIINKTEFDAWSACEQFLHR</sequence>
<accession>A0A0U2NKC5</accession>
<organism evidence="2">
    <name type="scientific">Asterias rubens</name>
    <name type="common">Common European starfish</name>
    <name type="synonym">Asterias vulgaris</name>
    <dbReference type="NCBI Taxonomy" id="7604"/>
    <lineage>
        <taxon>Eukaryota</taxon>
        <taxon>Metazoa</taxon>
        <taxon>Echinodermata</taxon>
        <taxon>Eleutherozoa</taxon>
        <taxon>Asterozoa</taxon>
        <taxon>Asteroidea</taxon>
        <taxon>Forcipulatacea</taxon>
        <taxon>Forcipulatida</taxon>
        <taxon>Asteriidae</taxon>
        <taxon>Asterias</taxon>
    </lineage>
</organism>
<dbReference type="EMBL" id="KT601734">
    <property type="protein sequence ID" value="ALJ99976.1"/>
    <property type="molecule type" value="mRNA"/>
</dbReference>
<protein>
    <submittedName>
        <fullName evidence="2">Arnp11</fullName>
    </submittedName>
</protein>
<keyword evidence="1" id="KW-0732">Signal</keyword>
<feature type="signal peptide" evidence="1">
    <location>
        <begin position="1"/>
        <end position="21"/>
    </location>
</feature>
<dbReference type="RefSeq" id="XP_033632986.1">
    <property type="nucleotide sequence ID" value="XM_033777095.1"/>
</dbReference>
<evidence type="ECO:0000256" key="1">
    <source>
        <dbReference type="SAM" id="SignalP"/>
    </source>
</evidence>
<reference evidence="2" key="1">
    <citation type="submission" date="2015-08" db="EMBL/GenBank/DDBJ databases">
        <authorList>
            <person name="Babu N.S."/>
            <person name="Beckwith C.J."/>
            <person name="Beseler K.G."/>
            <person name="Brison A."/>
            <person name="Carone J.V."/>
            <person name="Caskin T.P."/>
            <person name="Diamond M."/>
            <person name="Durham M.E."/>
            <person name="Foxe J.M."/>
            <person name="Go M."/>
            <person name="Henderson B.A."/>
            <person name="Jones I.B."/>
            <person name="McGettigan J.A."/>
            <person name="Micheletti S.J."/>
            <person name="Nasrallah M.E."/>
            <person name="Ortiz D."/>
            <person name="Piller C.R."/>
            <person name="Privatt S.R."/>
            <person name="Schneider S.L."/>
            <person name="Sharp S."/>
            <person name="Smith T.C."/>
            <person name="Stanton J.D."/>
            <person name="Ullery H.E."/>
            <person name="Wilson R.J."/>
            <person name="Serrano M.G."/>
            <person name="Buck G."/>
            <person name="Lee V."/>
            <person name="Wang Y."/>
            <person name="Carvalho R."/>
            <person name="Voegtly L."/>
            <person name="Shi R."/>
            <person name="Duckworth R."/>
            <person name="Johnson A."/>
            <person name="Loviza R."/>
            <person name="Walstead R."/>
            <person name="Shah Z."/>
            <person name="Kiflezghi M."/>
            <person name="Wade K."/>
            <person name="Ball S.L."/>
            <person name="Bradley K.W."/>
            <person name="Asai D.J."/>
            <person name="Bowman C.A."/>
            <person name="Russell D.A."/>
            <person name="Pope W.H."/>
            <person name="Jacobs-Sera D."/>
            <person name="Hendrix R.W."/>
            <person name="Hatfull G.F."/>
        </authorList>
    </citation>
    <scope>NUCLEOTIDE SEQUENCE</scope>
    <source>
        <tissue evidence="2">Radial nerve</tissue>
    </source>
</reference>
<proteinExistence type="evidence at transcript level"/>
<evidence type="ECO:0000313" key="2">
    <source>
        <dbReference type="EMBL" id="ALJ99976.1"/>
    </source>
</evidence>
<name>A0A0U2NKC5_ASTRU</name>
<dbReference type="OMA" id="KCISECV"/>
<dbReference type="GeneID" id="117294605"/>
<dbReference type="AlphaFoldDB" id="A0A0U2NKC5"/>